<keyword evidence="3" id="KW-1185">Reference proteome</keyword>
<dbReference type="Proteomes" id="UP001314635">
    <property type="component" value="Unassembled WGS sequence"/>
</dbReference>
<name>A0ABS5G3Z6_9BRAD</name>
<organism evidence="2 3">
    <name type="scientific">Bradyrhizobium denitrificans</name>
    <dbReference type="NCBI Taxonomy" id="2734912"/>
    <lineage>
        <taxon>Bacteria</taxon>
        <taxon>Pseudomonadati</taxon>
        <taxon>Pseudomonadota</taxon>
        <taxon>Alphaproteobacteria</taxon>
        <taxon>Hyphomicrobiales</taxon>
        <taxon>Nitrobacteraceae</taxon>
        <taxon>Bradyrhizobium</taxon>
    </lineage>
</organism>
<evidence type="ECO:0000256" key="1">
    <source>
        <dbReference type="SAM" id="MobiDB-lite"/>
    </source>
</evidence>
<feature type="region of interest" description="Disordered" evidence="1">
    <location>
        <begin position="44"/>
        <end position="63"/>
    </location>
</feature>
<dbReference type="Pfam" id="PF11162">
    <property type="entry name" value="DUF2946"/>
    <property type="match status" value="1"/>
</dbReference>
<accession>A0ABS5G3Z6</accession>
<evidence type="ECO:0008006" key="4">
    <source>
        <dbReference type="Google" id="ProtNLM"/>
    </source>
</evidence>
<comment type="caution">
    <text evidence="2">The sequence shown here is derived from an EMBL/GenBank/DDBJ whole genome shotgun (WGS) entry which is preliminary data.</text>
</comment>
<gene>
    <name evidence="2" type="ORF">JQ619_09320</name>
</gene>
<protein>
    <recommendedName>
        <fullName evidence="4">DUF2946 domain-containing protein</fullName>
    </recommendedName>
</protein>
<dbReference type="InterPro" id="IPR021333">
    <property type="entry name" value="DUF2946"/>
</dbReference>
<evidence type="ECO:0000313" key="3">
    <source>
        <dbReference type="Proteomes" id="UP001314635"/>
    </source>
</evidence>
<proteinExistence type="predicted"/>
<evidence type="ECO:0000313" key="2">
    <source>
        <dbReference type="EMBL" id="MBR1135968.1"/>
    </source>
</evidence>
<reference evidence="3" key="1">
    <citation type="journal article" date="2021" name="ISME J.">
        <title>Evolutionary origin and ecological implication of a unique nif island in free-living Bradyrhizobium lineages.</title>
        <authorList>
            <person name="Tao J."/>
        </authorList>
    </citation>
    <scope>NUCLEOTIDE SEQUENCE [LARGE SCALE GENOMIC DNA]</scope>
    <source>
        <strain evidence="3">SZCCT0094</strain>
    </source>
</reference>
<dbReference type="EMBL" id="JAFCLK010000007">
    <property type="protein sequence ID" value="MBR1135968.1"/>
    <property type="molecule type" value="Genomic_DNA"/>
</dbReference>
<sequence>MRQRLQAFLPIVLIALMVQILAPIGAAWAAALVKADPLRGVEICHSQSGSQPADDESRGKPGAASCALCCTAQPATLDGPDLSALDVPRRDAFDVIWRTTASDVAPTQSFTNAQARAPPVV</sequence>